<name>A0A0B1Q302_9HYPH</name>
<keyword evidence="2" id="KW-0805">Transcription regulation</keyword>
<dbReference type="RefSeq" id="WP_039188031.1">
    <property type="nucleotide sequence ID" value="NZ_JRFJ01000001.1"/>
</dbReference>
<dbReference type="SUPFAM" id="SSF53850">
    <property type="entry name" value="Periplasmic binding protein-like II"/>
    <property type="match status" value="1"/>
</dbReference>
<dbReference type="InterPro" id="IPR000847">
    <property type="entry name" value="LysR_HTH_N"/>
</dbReference>
<evidence type="ECO:0000259" key="5">
    <source>
        <dbReference type="PROSITE" id="PS50931"/>
    </source>
</evidence>
<dbReference type="Pfam" id="PF03466">
    <property type="entry name" value="LysR_substrate"/>
    <property type="match status" value="1"/>
</dbReference>
<dbReference type="Gene3D" id="3.40.190.290">
    <property type="match status" value="1"/>
</dbReference>
<keyword evidence="4" id="KW-0804">Transcription</keyword>
<dbReference type="EMBL" id="JRFJ01000001">
    <property type="protein sequence ID" value="KHJ55233.1"/>
    <property type="molecule type" value="Genomic_DNA"/>
</dbReference>
<dbReference type="FunFam" id="1.10.10.10:FF:000001">
    <property type="entry name" value="LysR family transcriptional regulator"/>
    <property type="match status" value="1"/>
</dbReference>
<keyword evidence="3" id="KW-0238">DNA-binding</keyword>
<dbReference type="InterPro" id="IPR058163">
    <property type="entry name" value="LysR-type_TF_proteobact-type"/>
</dbReference>
<dbReference type="InterPro" id="IPR036390">
    <property type="entry name" value="WH_DNA-bd_sf"/>
</dbReference>
<dbReference type="InterPro" id="IPR005119">
    <property type="entry name" value="LysR_subst-bd"/>
</dbReference>
<feature type="domain" description="HTH lysR-type" evidence="5">
    <location>
        <begin position="14"/>
        <end position="64"/>
    </location>
</feature>
<dbReference type="GO" id="GO:0003700">
    <property type="term" value="F:DNA-binding transcription factor activity"/>
    <property type="evidence" value="ECO:0007669"/>
    <property type="project" value="InterPro"/>
</dbReference>
<dbReference type="OrthoDB" id="9786526at2"/>
<sequence length="301" mass="31807">MGSLNHNRSGEMDMFVRVVELGGFSPAARAARMTPSAVSKLIARLEARLGARLLSRSTRRVQLTPEGCAFYERATRILADIEDAERAAGAGEQAVGRVRVNTSASYANHILAPILPAFMAEHPGVTLDIVQTDAVVDLVAERADVAIRAGPLKSSSLVARKLGETALMIVAAPSYLDRWGEPRSIADLEAHNCLGFGYARAVDGWPLRGNGGTVVVPATGRVQASDGEGLRHLALSGVGLARLAAFTLREDIAAGRLVPVLGDLDTGERETFHAVYVGQGGPLPSRVRALLDFLAGNGRVS</sequence>
<accession>A0A0B1Q302</accession>
<organism evidence="6 7">
    <name type="scientific">Aureimonas altamirensis</name>
    <dbReference type="NCBI Taxonomy" id="370622"/>
    <lineage>
        <taxon>Bacteria</taxon>
        <taxon>Pseudomonadati</taxon>
        <taxon>Pseudomonadota</taxon>
        <taxon>Alphaproteobacteria</taxon>
        <taxon>Hyphomicrobiales</taxon>
        <taxon>Aurantimonadaceae</taxon>
        <taxon>Aureimonas</taxon>
    </lineage>
</organism>
<dbReference type="PANTHER" id="PTHR30537:SF71">
    <property type="entry name" value="TRANSCRIPTIONAL REGULATORY PROTEIN"/>
    <property type="match status" value="1"/>
</dbReference>
<evidence type="ECO:0000313" key="7">
    <source>
        <dbReference type="Proteomes" id="UP000030826"/>
    </source>
</evidence>
<dbReference type="InterPro" id="IPR036388">
    <property type="entry name" value="WH-like_DNA-bd_sf"/>
</dbReference>
<dbReference type="Proteomes" id="UP000030826">
    <property type="component" value="Unassembled WGS sequence"/>
</dbReference>
<reference evidence="6 7" key="1">
    <citation type="submission" date="2014-09" db="EMBL/GenBank/DDBJ databases">
        <title>Isolation and characterization of Aurantimonas altamirensis ON-56566 from clinical sample following a dog bite.</title>
        <authorList>
            <person name="Eshaghi A."/>
            <person name="Li A."/>
            <person name="Shahinas D."/>
            <person name="Bahn P."/>
            <person name="Kus J.V."/>
            <person name="Patel S.N."/>
        </authorList>
    </citation>
    <scope>NUCLEOTIDE SEQUENCE [LARGE SCALE GENOMIC DNA]</scope>
    <source>
        <strain evidence="6 7">ON-56566</strain>
    </source>
</reference>
<evidence type="ECO:0000256" key="1">
    <source>
        <dbReference type="ARBA" id="ARBA00009437"/>
    </source>
</evidence>
<comment type="similarity">
    <text evidence="1">Belongs to the LysR transcriptional regulatory family.</text>
</comment>
<evidence type="ECO:0000256" key="4">
    <source>
        <dbReference type="ARBA" id="ARBA00023163"/>
    </source>
</evidence>
<dbReference type="AlphaFoldDB" id="A0A0B1Q302"/>
<dbReference type="Gene3D" id="1.10.10.10">
    <property type="entry name" value="Winged helix-like DNA-binding domain superfamily/Winged helix DNA-binding domain"/>
    <property type="match status" value="1"/>
</dbReference>
<dbReference type="PANTHER" id="PTHR30537">
    <property type="entry name" value="HTH-TYPE TRANSCRIPTIONAL REGULATOR"/>
    <property type="match status" value="1"/>
</dbReference>
<dbReference type="Pfam" id="PF00126">
    <property type="entry name" value="HTH_1"/>
    <property type="match status" value="1"/>
</dbReference>
<evidence type="ECO:0000256" key="2">
    <source>
        <dbReference type="ARBA" id="ARBA00023015"/>
    </source>
</evidence>
<dbReference type="GO" id="GO:0006351">
    <property type="term" value="P:DNA-templated transcription"/>
    <property type="evidence" value="ECO:0007669"/>
    <property type="project" value="TreeGrafter"/>
</dbReference>
<dbReference type="SUPFAM" id="SSF46785">
    <property type="entry name" value="Winged helix' DNA-binding domain"/>
    <property type="match status" value="1"/>
</dbReference>
<evidence type="ECO:0000313" key="6">
    <source>
        <dbReference type="EMBL" id="KHJ55233.1"/>
    </source>
</evidence>
<gene>
    <name evidence="6" type="ORF">LA66_00675</name>
</gene>
<dbReference type="GO" id="GO:0043565">
    <property type="term" value="F:sequence-specific DNA binding"/>
    <property type="evidence" value="ECO:0007669"/>
    <property type="project" value="TreeGrafter"/>
</dbReference>
<dbReference type="PROSITE" id="PS50931">
    <property type="entry name" value="HTH_LYSR"/>
    <property type="match status" value="1"/>
</dbReference>
<dbReference type="STRING" id="370622.LA66_00675"/>
<proteinExistence type="inferred from homology"/>
<protein>
    <submittedName>
        <fullName evidence="6">LysR family transcriptional regulator</fullName>
    </submittedName>
</protein>
<comment type="caution">
    <text evidence="6">The sequence shown here is derived from an EMBL/GenBank/DDBJ whole genome shotgun (WGS) entry which is preliminary data.</text>
</comment>
<evidence type="ECO:0000256" key="3">
    <source>
        <dbReference type="ARBA" id="ARBA00023125"/>
    </source>
</evidence>